<dbReference type="InterPro" id="IPR000257">
    <property type="entry name" value="Uroporphyrinogen_deCOase"/>
</dbReference>
<keyword evidence="3" id="KW-1185">Reference proteome</keyword>
<gene>
    <name evidence="2" type="ORF">F6S87_02955</name>
</gene>
<dbReference type="Pfam" id="PF01208">
    <property type="entry name" value="URO-D"/>
    <property type="match status" value="1"/>
</dbReference>
<evidence type="ECO:0000313" key="3">
    <source>
        <dbReference type="Proteomes" id="UP000469292"/>
    </source>
</evidence>
<dbReference type="Gene3D" id="3.20.20.210">
    <property type="match status" value="1"/>
</dbReference>
<accession>A0A6I5N0E6</accession>
<evidence type="ECO:0000259" key="1">
    <source>
        <dbReference type="Pfam" id="PF01208"/>
    </source>
</evidence>
<reference evidence="2 3" key="1">
    <citation type="submission" date="2019-09" db="EMBL/GenBank/DDBJ databases">
        <title>Phylogenetic characterization of a novel taxon of the genus Bifidobacterium: Bifidobacterium choloepi sp. nov.</title>
        <authorList>
            <person name="Modesto M."/>
            <person name="Satti M."/>
        </authorList>
    </citation>
    <scope>NUCLEOTIDE SEQUENCE [LARGE SCALE GENOMIC DNA]</scope>
    <source>
        <strain evidence="2 3">BRDM6</strain>
    </source>
</reference>
<sequence>MTINRREEFRNIANGTAGVPYLTSAWQHLVGHEYGAGEFSSAYVDFVRRWDWDWVKINPRAVYYSEAWGNVYDENDYGGYVIPKKVKSIIESPVDIGKIGKLDVAKSAPLIEATEAASLIRNDLPDRGVIQTVFSPLSVLLQIADLPLYPGDEFSDPADGVTVESFLFEQPEAAKLALDNIAATLADYAANLVRPIEDGGAGLDGIFYAVTGTVSDDYFDAAKYAEYSQPYDQIVLNAIKEANPDAVVLLHTCRSNSHPEWFDIDGVDVLQWDQFAAGNPGADHEFGHVVPVAGANFSEFGAPGAVAHGGDDAVELVRRQVAETLAKRAGKPFLLAPSCTVPTPALDEAFAVLSNLTVSGDAEFTNAD</sequence>
<dbReference type="Proteomes" id="UP000469292">
    <property type="component" value="Unassembled WGS sequence"/>
</dbReference>
<dbReference type="InterPro" id="IPR038071">
    <property type="entry name" value="UROD/MetE-like_sf"/>
</dbReference>
<dbReference type="EMBL" id="VYSG01000001">
    <property type="protein sequence ID" value="NEG69595.1"/>
    <property type="molecule type" value="Genomic_DNA"/>
</dbReference>
<name>A0A6I5N0E6_9BIFI</name>
<dbReference type="RefSeq" id="WP_163227143.1">
    <property type="nucleotide sequence ID" value="NZ_VYSG01000001.1"/>
</dbReference>
<dbReference type="AlphaFoldDB" id="A0A6I5N0E6"/>
<dbReference type="GO" id="GO:0004853">
    <property type="term" value="F:uroporphyrinogen decarboxylase activity"/>
    <property type="evidence" value="ECO:0007669"/>
    <property type="project" value="InterPro"/>
</dbReference>
<dbReference type="GO" id="GO:0006779">
    <property type="term" value="P:porphyrin-containing compound biosynthetic process"/>
    <property type="evidence" value="ECO:0007669"/>
    <property type="project" value="InterPro"/>
</dbReference>
<protein>
    <submittedName>
        <fullName evidence="2">Uroporphyrinogen decarboxylase</fullName>
    </submittedName>
</protein>
<comment type="caution">
    <text evidence="2">The sequence shown here is derived from an EMBL/GenBank/DDBJ whole genome shotgun (WGS) entry which is preliminary data.</text>
</comment>
<proteinExistence type="predicted"/>
<dbReference type="SUPFAM" id="SSF51726">
    <property type="entry name" value="UROD/MetE-like"/>
    <property type="match status" value="1"/>
</dbReference>
<organism evidence="2 3">
    <name type="scientific">Bifidobacterium choloepi</name>
    <dbReference type="NCBI Taxonomy" id="2614131"/>
    <lineage>
        <taxon>Bacteria</taxon>
        <taxon>Bacillati</taxon>
        <taxon>Actinomycetota</taxon>
        <taxon>Actinomycetes</taxon>
        <taxon>Bifidobacteriales</taxon>
        <taxon>Bifidobacteriaceae</taxon>
        <taxon>Bifidobacterium</taxon>
    </lineage>
</organism>
<evidence type="ECO:0000313" key="2">
    <source>
        <dbReference type="EMBL" id="NEG69595.1"/>
    </source>
</evidence>
<feature type="domain" description="Uroporphyrinogen decarboxylase (URO-D)" evidence="1">
    <location>
        <begin position="61"/>
        <end position="343"/>
    </location>
</feature>